<comment type="caution">
    <text evidence="1">The sequence shown here is derived from an EMBL/GenBank/DDBJ whole genome shotgun (WGS) entry which is preliminary data.</text>
</comment>
<dbReference type="EMBL" id="JABFAA010000006">
    <property type="protein sequence ID" value="MBA0684151.1"/>
    <property type="molecule type" value="Genomic_DNA"/>
</dbReference>
<sequence length="42" mass="5057">MDFIEAINLLSGQTRYQNLLRGKVRNLLERIEEFRVIHVSRQ</sequence>
<reference evidence="1 2" key="1">
    <citation type="journal article" date="2019" name="Genome Biol. Evol.">
        <title>Insights into the evolution of the New World diploid cottons (Gossypium, subgenus Houzingenia) based on genome sequencing.</title>
        <authorList>
            <person name="Grover C.E."/>
            <person name="Arick M.A. 2nd"/>
            <person name="Thrash A."/>
            <person name="Conover J.L."/>
            <person name="Sanders W.S."/>
            <person name="Peterson D.G."/>
            <person name="Frelichowski J.E."/>
            <person name="Scheffler J.A."/>
            <person name="Scheffler B.E."/>
            <person name="Wendel J.F."/>
        </authorList>
    </citation>
    <scope>NUCLEOTIDE SEQUENCE [LARGE SCALE GENOMIC DNA]</scope>
    <source>
        <strain evidence="1">185</strain>
        <tissue evidence="1">Leaf</tissue>
    </source>
</reference>
<protein>
    <submittedName>
        <fullName evidence="1">Uncharacterized protein</fullName>
    </submittedName>
</protein>
<accession>A0A7J8XA50</accession>
<keyword evidence="2" id="KW-1185">Reference proteome</keyword>
<dbReference type="Proteomes" id="UP000593577">
    <property type="component" value="Unassembled WGS sequence"/>
</dbReference>
<evidence type="ECO:0000313" key="1">
    <source>
        <dbReference type="EMBL" id="MBA0684151.1"/>
    </source>
</evidence>
<proteinExistence type="predicted"/>
<organism evidence="1 2">
    <name type="scientific">Gossypium aridum</name>
    <name type="common">American cotton</name>
    <name type="synonym">Erioxylum aridum</name>
    <dbReference type="NCBI Taxonomy" id="34290"/>
    <lineage>
        <taxon>Eukaryota</taxon>
        <taxon>Viridiplantae</taxon>
        <taxon>Streptophyta</taxon>
        <taxon>Embryophyta</taxon>
        <taxon>Tracheophyta</taxon>
        <taxon>Spermatophyta</taxon>
        <taxon>Magnoliopsida</taxon>
        <taxon>eudicotyledons</taxon>
        <taxon>Gunneridae</taxon>
        <taxon>Pentapetalae</taxon>
        <taxon>rosids</taxon>
        <taxon>malvids</taxon>
        <taxon>Malvales</taxon>
        <taxon>Malvaceae</taxon>
        <taxon>Malvoideae</taxon>
        <taxon>Gossypium</taxon>
    </lineage>
</organism>
<gene>
    <name evidence="1" type="ORF">Goari_025751</name>
</gene>
<name>A0A7J8XA50_GOSAI</name>
<evidence type="ECO:0000313" key="2">
    <source>
        <dbReference type="Proteomes" id="UP000593577"/>
    </source>
</evidence>
<dbReference type="AlphaFoldDB" id="A0A7J8XA50"/>
<feature type="non-terminal residue" evidence="1">
    <location>
        <position position="42"/>
    </location>
</feature>